<dbReference type="STRING" id="520764.AN618_21960"/>
<accession>A0A140L291</accession>
<reference evidence="1 2" key="1">
    <citation type="submission" date="2015-12" db="EMBL/GenBank/DDBJ databases">
        <title>Draft genome sequnece of Fervidicola ferrireducens strain Y170.</title>
        <authorList>
            <person name="Patel B.K."/>
        </authorList>
    </citation>
    <scope>NUCLEOTIDE SEQUENCE [LARGE SCALE GENOMIC DNA]</scope>
    <source>
        <strain evidence="1 2">Y170</strain>
    </source>
</reference>
<dbReference type="Proteomes" id="UP000070427">
    <property type="component" value="Unassembled WGS sequence"/>
</dbReference>
<dbReference type="RefSeq" id="WP_066355008.1">
    <property type="nucleotide sequence ID" value="NZ_LOED01000041.1"/>
</dbReference>
<protein>
    <submittedName>
        <fullName evidence="1">Uncharacterized protein</fullName>
    </submittedName>
</protein>
<name>A0A140L291_9FIRM</name>
<sequence length="61" mass="6991">MIYDYRKPPKYIETPGGPGRLMNYDPNTKTVTALVKTEAGERLFIYPAEFCYIPTVDENMA</sequence>
<dbReference type="AlphaFoldDB" id="A0A140L291"/>
<comment type="caution">
    <text evidence="1">The sequence shown here is derived from an EMBL/GenBank/DDBJ whole genome shotgun (WGS) entry which is preliminary data.</text>
</comment>
<dbReference type="InParanoid" id="A0A140L291"/>
<organism evidence="1 2">
    <name type="scientific">Fervidicola ferrireducens</name>
    <dbReference type="NCBI Taxonomy" id="520764"/>
    <lineage>
        <taxon>Bacteria</taxon>
        <taxon>Bacillati</taxon>
        <taxon>Bacillota</taxon>
        <taxon>Clostridia</taxon>
        <taxon>Thermosediminibacterales</taxon>
        <taxon>Thermosediminibacteraceae</taxon>
        <taxon>Fervidicola</taxon>
    </lineage>
</organism>
<proteinExistence type="predicted"/>
<dbReference type="EMBL" id="LOED01000041">
    <property type="protein sequence ID" value="KXG74666.1"/>
    <property type="molecule type" value="Genomic_DNA"/>
</dbReference>
<gene>
    <name evidence="1" type="ORF">AN618_21960</name>
</gene>
<evidence type="ECO:0000313" key="2">
    <source>
        <dbReference type="Proteomes" id="UP000070427"/>
    </source>
</evidence>
<keyword evidence="2" id="KW-1185">Reference proteome</keyword>
<evidence type="ECO:0000313" key="1">
    <source>
        <dbReference type="EMBL" id="KXG74666.1"/>
    </source>
</evidence>